<accession>A0A7J7MKP7</accession>
<dbReference type="PROSITE" id="PS51742">
    <property type="entry name" value="PPC"/>
    <property type="match status" value="1"/>
</dbReference>
<organism evidence="3 4">
    <name type="scientific">Kingdonia uniflora</name>
    <dbReference type="NCBI Taxonomy" id="39325"/>
    <lineage>
        <taxon>Eukaryota</taxon>
        <taxon>Viridiplantae</taxon>
        <taxon>Streptophyta</taxon>
        <taxon>Embryophyta</taxon>
        <taxon>Tracheophyta</taxon>
        <taxon>Spermatophyta</taxon>
        <taxon>Magnoliopsida</taxon>
        <taxon>Ranunculales</taxon>
        <taxon>Circaeasteraceae</taxon>
        <taxon>Kingdonia</taxon>
    </lineage>
</organism>
<dbReference type="Pfam" id="PF03479">
    <property type="entry name" value="PCC"/>
    <property type="match status" value="1"/>
</dbReference>
<sequence>MAEPKEFQKNKEIVLVETPNPAMASNGDGDVVMVASVAVSPKRVKPKGRPKGSKNKPKPPIIITTTNPSSIYPFLLQVSPGSNIVKALVNFTHRHSTNICILNGSGNVSNVTLKHPTSQNSNITLTGCFEILSLSGSILLSSFSSSDNDFVSLSISIGGQGQVIGGSVVGEVLALSEVFLFVASFVKPEFHRLPCKEDNVKPKKNGWMSVPQFGGWEHKAGGNTDYSMVFSRARANRKQVKVDVNRYNIENKQELIVKDPGNSIVRKKKIISYLNCCIKP</sequence>
<comment type="caution">
    <text evidence="3">The sequence shown here is derived from an EMBL/GenBank/DDBJ whole genome shotgun (WGS) entry which is preliminary data.</text>
</comment>
<dbReference type="GO" id="GO:0003700">
    <property type="term" value="F:DNA-binding transcription factor activity"/>
    <property type="evidence" value="ECO:0007669"/>
    <property type="project" value="TreeGrafter"/>
</dbReference>
<proteinExistence type="predicted"/>
<feature type="compositionally biased region" description="Basic residues" evidence="1">
    <location>
        <begin position="42"/>
        <end position="57"/>
    </location>
</feature>
<reference evidence="3 4" key="1">
    <citation type="journal article" date="2020" name="IScience">
        <title>Genome Sequencing of the Endangered Kingdonia uniflora (Circaeasteraceae, Ranunculales) Reveals Potential Mechanisms of Evolutionary Specialization.</title>
        <authorList>
            <person name="Sun Y."/>
            <person name="Deng T."/>
            <person name="Zhang A."/>
            <person name="Moore M.J."/>
            <person name="Landis J.B."/>
            <person name="Lin N."/>
            <person name="Zhang H."/>
            <person name="Zhang X."/>
            <person name="Huang J."/>
            <person name="Zhang X."/>
            <person name="Sun H."/>
            <person name="Wang H."/>
        </authorList>
    </citation>
    <scope>NUCLEOTIDE SEQUENCE [LARGE SCALE GENOMIC DNA]</scope>
    <source>
        <strain evidence="3">TB1705</strain>
        <tissue evidence="3">Leaf</tissue>
    </source>
</reference>
<dbReference type="GO" id="GO:0005634">
    <property type="term" value="C:nucleus"/>
    <property type="evidence" value="ECO:0007669"/>
    <property type="project" value="TreeGrafter"/>
</dbReference>
<evidence type="ECO:0000256" key="1">
    <source>
        <dbReference type="SAM" id="MobiDB-lite"/>
    </source>
</evidence>
<dbReference type="Proteomes" id="UP000541444">
    <property type="component" value="Unassembled WGS sequence"/>
</dbReference>
<dbReference type="Pfam" id="PF05627">
    <property type="entry name" value="AvrRpt-cleavage"/>
    <property type="match status" value="1"/>
</dbReference>
<dbReference type="EMBL" id="JACGCM010001428">
    <property type="protein sequence ID" value="KAF6155392.1"/>
    <property type="molecule type" value="Genomic_DNA"/>
</dbReference>
<gene>
    <name evidence="3" type="ORF">GIB67_019918</name>
</gene>
<dbReference type="InterPro" id="IPR014476">
    <property type="entry name" value="AHL15-29"/>
</dbReference>
<feature type="domain" description="PPC" evidence="2">
    <location>
        <begin position="68"/>
        <end position="206"/>
    </location>
</feature>
<dbReference type="InterPro" id="IPR005175">
    <property type="entry name" value="PPC_dom"/>
</dbReference>
<dbReference type="AlphaFoldDB" id="A0A7J7MKP7"/>
<keyword evidence="4" id="KW-1185">Reference proteome</keyword>
<dbReference type="CDD" id="cd11378">
    <property type="entry name" value="DUF296"/>
    <property type="match status" value="1"/>
</dbReference>
<feature type="region of interest" description="Disordered" evidence="1">
    <location>
        <begin position="40"/>
        <end position="61"/>
    </location>
</feature>
<dbReference type="GO" id="GO:0003680">
    <property type="term" value="F:minor groove of adenine-thymine-rich DNA binding"/>
    <property type="evidence" value="ECO:0007669"/>
    <property type="project" value="InterPro"/>
</dbReference>
<evidence type="ECO:0000313" key="3">
    <source>
        <dbReference type="EMBL" id="KAF6155392.1"/>
    </source>
</evidence>
<dbReference type="InterPro" id="IPR008700">
    <property type="entry name" value="TypeIII_avirulence_cleave"/>
</dbReference>
<dbReference type="PANTHER" id="PTHR31100">
    <property type="entry name" value="AT-HOOK MOTIF NUCLEAR-LOCALIZED PROTEIN 15"/>
    <property type="match status" value="1"/>
</dbReference>
<name>A0A7J7MKP7_9MAGN</name>
<dbReference type="PANTHER" id="PTHR31100:SF63">
    <property type="entry name" value="AT-HOOK MOTIF NUCLEAR-LOCALIZED PROTEIN"/>
    <property type="match status" value="1"/>
</dbReference>
<evidence type="ECO:0000313" key="4">
    <source>
        <dbReference type="Proteomes" id="UP000541444"/>
    </source>
</evidence>
<protein>
    <recommendedName>
        <fullName evidence="2">PPC domain-containing protein</fullName>
    </recommendedName>
</protein>
<dbReference type="Gene3D" id="3.30.1330.80">
    <property type="entry name" value="Hypothetical protein, similar to alpha- acetolactate decarboxylase, domain 2"/>
    <property type="match status" value="1"/>
</dbReference>
<evidence type="ECO:0000259" key="2">
    <source>
        <dbReference type="PROSITE" id="PS51742"/>
    </source>
</evidence>
<dbReference type="OrthoDB" id="1885368at2759"/>
<dbReference type="SUPFAM" id="SSF117856">
    <property type="entry name" value="AF0104/ALDC/Ptd012-like"/>
    <property type="match status" value="1"/>
</dbReference>